<comment type="caution">
    <text evidence="1">The sequence shown here is derived from an EMBL/GenBank/DDBJ whole genome shotgun (WGS) entry which is preliminary data.</text>
</comment>
<evidence type="ECO:0008006" key="3">
    <source>
        <dbReference type="Google" id="ProtNLM"/>
    </source>
</evidence>
<sequence>MVLPSLRSLRLHESKGLQNGSSQALEAVKDFVESRKSGPAAGRLHAIWYCVEAPAAGGRAFEAGDITLLESLKKSGNKVPVIIVFTKFDRVEFREQRRLQNEYIESGMDERQAVIKAKTDSHSAALKTYHKTCVASLKSNLPSDAWTAHCAISSKHKESILSLVGLTTSTLAS</sequence>
<dbReference type="AlphaFoldDB" id="A0A9P3GCI7"/>
<dbReference type="SUPFAM" id="SSF52540">
    <property type="entry name" value="P-loop containing nucleoside triphosphate hydrolases"/>
    <property type="match status" value="1"/>
</dbReference>
<keyword evidence="2" id="KW-1185">Reference proteome</keyword>
<protein>
    <recommendedName>
        <fullName evidence="3">G domain-containing protein</fullName>
    </recommendedName>
</protein>
<name>A0A9P3GCI7_9APHY</name>
<reference evidence="1 2" key="1">
    <citation type="submission" date="2021-08" db="EMBL/GenBank/DDBJ databases">
        <title>Draft Genome Sequence of Phanerochaete sordida strain YK-624.</title>
        <authorList>
            <person name="Mori T."/>
            <person name="Dohra H."/>
            <person name="Suzuki T."/>
            <person name="Kawagishi H."/>
            <person name="Hirai H."/>
        </authorList>
    </citation>
    <scope>NUCLEOTIDE SEQUENCE [LARGE SCALE GENOMIC DNA]</scope>
    <source>
        <strain evidence="1 2">YK-624</strain>
    </source>
</reference>
<dbReference type="EMBL" id="BPQB01000023">
    <property type="protein sequence ID" value="GJE91859.1"/>
    <property type="molecule type" value="Genomic_DNA"/>
</dbReference>
<dbReference type="Proteomes" id="UP000703269">
    <property type="component" value="Unassembled WGS sequence"/>
</dbReference>
<organism evidence="1 2">
    <name type="scientific">Phanerochaete sordida</name>
    <dbReference type="NCBI Taxonomy" id="48140"/>
    <lineage>
        <taxon>Eukaryota</taxon>
        <taxon>Fungi</taxon>
        <taxon>Dikarya</taxon>
        <taxon>Basidiomycota</taxon>
        <taxon>Agaricomycotina</taxon>
        <taxon>Agaricomycetes</taxon>
        <taxon>Polyporales</taxon>
        <taxon>Phanerochaetaceae</taxon>
        <taxon>Phanerochaete</taxon>
    </lineage>
</organism>
<dbReference type="InterPro" id="IPR027417">
    <property type="entry name" value="P-loop_NTPase"/>
</dbReference>
<dbReference type="OrthoDB" id="2796204at2759"/>
<dbReference type="Gene3D" id="3.40.50.300">
    <property type="entry name" value="P-loop containing nucleotide triphosphate hydrolases"/>
    <property type="match status" value="1"/>
</dbReference>
<proteinExistence type="predicted"/>
<evidence type="ECO:0000313" key="1">
    <source>
        <dbReference type="EMBL" id="GJE91859.1"/>
    </source>
</evidence>
<gene>
    <name evidence="1" type="ORF">PsYK624_080100</name>
</gene>
<evidence type="ECO:0000313" key="2">
    <source>
        <dbReference type="Proteomes" id="UP000703269"/>
    </source>
</evidence>
<accession>A0A9P3GCI7</accession>